<evidence type="ECO:0000256" key="1">
    <source>
        <dbReference type="ARBA" id="ARBA00010088"/>
    </source>
</evidence>
<evidence type="ECO:0000256" key="2">
    <source>
        <dbReference type="ARBA" id="ARBA00022729"/>
    </source>
</evidence>
<feature type="signal peptide" evidence="5">
    <location>
        <begin position="1"/>
        <end position="23"/>
    </location>
</feature>
<evidence type="ECO:0000259" key="6">
    <source>
        <dbReference type="Pfam" id="PF08386"/>
    </source>
</evidence>
<dbReference type="InterPro" id="IPR029058">
    <property type="entry name" value="AB_hydrolase_fold"/>
</dbReference>
<dbReference type="InterPro" id="IPR013595">
    <property type="entry name" value="Pept_S33_TAP-like_C"/>
</dbReference>
<keyword evidence="2 5" id="KW-0732">Signal</keyword>
<keyword evidence="3" id="KW-0378">Hydrolase</keyword>
<feature type="compositionally biased region" description="Low complexity" evidence="4">
    <location>
        <begin position="44"/>
        <end position="53"/>
    </location>
</feature>
<reference evidence="8" key="1">
    <citation type="submission" date="2016-10" db="EMBL/GenBank/DDBJ databases">
        <authorList>
            <person name="Varghese N."/>
            <person name="Submissions S."/>
        </authorList>
    </citation>
    <scope>NUCLEOTIDE SEQUENCE [LARGE SCALE GENOMIC DNA]</scope>
    <source>
        <strain evidence="8">CGMCC 4.6825</strain>
    </source>
</reference>
<feature type="chain" id="PRO_5010367854" evidence="5">
    <location>
        <begin position="24"/>
        <end position="547"/>
    </location>
</feature>
<proteinExistence type="inferred from homology"/>
<feature type="domain" description="Peptidase S33 tripeptidyl aminopeptidase-like C-terminal" evidence="6">
    <location>
        <begin position="425"/>
        <end position="523"/>
    </location>
</feature>
<dbReference type="Pfam" id="PF08386">
    <property type="entry name" value="Abhydrolase_4"/>
    <property type="match status" value="1"/>
</dbReference>
<organism evidence="7 8">
    <name type="scientific">Streptomyces qinglanensis</name>
    <dbReference type="NCBI Taxonomy" id="943816"/>
    <lineage>
        <taxon>Bacteria</taxon>
        <taxon>Bacillati</taxon>
        <taxon>Actinomycetota</taxon>
        <taxon>Actinomycetes</taxon>
        <taxon>Kitasatosporales</taxon>
        <taxon>Streptomycetaceae</taxon>
        <taxon>Streptomyces</taxon>
    </lineage>
</organism>
<dbReference type="PANTHER" id="PTHR43248">
    <property type="entry name" value="2-SUCCINYL-6-HYDROXY-2,4-CYCLOHEXADIENE-1-CARBOXYLATE SYNTHASE"/>
    <property type="match status" value="1"/>
</dbReference>
<feature type="region of interest" description="Disordered" evidence="4">
    <location>
        <begin position="22"/>
        <end position="53"/>
    </location>
</feature>
<dbReference type="EMBL" id="FOGO01000004">
    <property type="protein sequence ID" value="SER77183.1"/>
    <property type="molecule type" value="Genomic_DNA"/>
</dbReference>
<dbReference type="OrthoDB" id="4498590at2"/>
<name>A0A1H9RYJ7_9ACTN</name>
<evidence type="ECO:0000313" key="8">
    <source>
        <dbReference type="Proteomes" id="UP000182841"/>
    </source>
</evidence>
<evidence type="ECO:0000256" key="5">
    <source>
        <dbReference type="SAM" id="SignalP"/>
    </source>
</evidence>
<sequence length="547" mass="58554">MRAAAIPSTLGALALALAPAAAAAPPGGDHRPGHVAEPTGSATAHGGPEAAGVAEAAEDAAAAGIRWGRCPAAEHLPRSVECGTVRVPVDYARPDGAHLSLTVSRARATGEPGRRLGPLVYNPGGPGGSGMSFPRYPHLGGLWKRLNARYDFVGYAPRGVGRSDPLSCQDPEEFLQGPNRSPAHPSWAFKQTMNERAAAYAAGCAAAQPDRLRHYTTPNNARDLDVLRAALGQRGLSYLGVSYGTYIGSAYATLFPSHVRRLVLDSVVDPSPDSVWYQANLDQNRAFQRRWEDWKTWVARHADTYRLGSTARQVQESFDAVRAAVDRRPAGGTVGSKELLAAYLVTGYADATWAPYARALSAFREGDPEPLVKVAAPDMAAARSEENGNAVYNAVECQDAPWPRNWLRWDRDNTATAAVAPFNTWDNAWMNLPCAYWHTRPAEPLRVRTDPGELPGVLLVAATRDAATPYEGALETRRRLAGSSLVTERGAGNHGVSGGNPCVDRHIERYLFEGRTPGADAECAARPAPEPGSRRAAKPASNTRAAR</sequence>
<dbReference type="InterPro" id="IPR051601">
    <property type="entry name" value="Serine_prot/Carboxylest_S33"/>
</dbReference>
<evidence type="ECO:0000256" key="3">
    <source>
        <dbReference type="ARBA" id="ARBA00022801"/>
    </source>
</evidence>
<dbReference type="AlphaFoldDB" id="A0A1H9RYJ7"/>
<dbReference type="PANTHER" id="PTHR43248:SF29">
    <property type="entry name" value="TRIPEPTIDYL AMINOPEPTIDASE"/>
    <property type="match status" value="1"/>
</dbReference>
<dbReference type="RefSeq" id="WP_074999924.1">
    <property type="nucleotide sequence ID" value="NZ_FOGO01000004.1"/>
</dbReference>
<feature type="region of interest" description="Disordered" evidence="4">
    <location>
        <begin position="518"/>
        <end position="547"/>
    </location>
</feature>
<evidence type="ECO:0000256" key="4">
    <source>
        <dbReference type="SAM" id="MobiDB-lite"/>
    </source>
</evidence>
<dbReference type="Gene3D" id="3.40.50.1820">
    <property type="entry name" value="alpha/beta hydrolase"/>
    <property type="match status" value="1"/>
</dbReference>
<dbReference type="GO" id="GO:0016787">
    <property type="term" value="F:hydrolase activity"/>
    <property type="evidence" value="ECO:0007669"/>
    <property type="project" value="UniProtKB-KW"/>
</dbReference>
<dbReference type="Proteomes" id="UP000182841">
    <property type="component" value="Unassembled WGS sequence"/>
</dbReference>
<gene>
    <name evidence="7" type="ORF">SAMN05421870_104113</name>
</gene>
<protein>
    <submittedName>
        <fullName evidence="7">TAP-like protein</fullName>
    </submittedName>
</protein>
<accession>A0A1H9RYJ7</accession>
<keyword evidence="8" id="KW-1185">Reference proteome</keyword>
<evidence type="ECO:0000313" key="7">
    <source>
        <dbReference type="EMBL" id="SER77183.1"/>
    </source>
</evidence>
<dbReference type="STRING" id="943816.AN217_20810"/>
<comment type="similarity">
    <text evidence="1">Belongs to the peptidase S33 family.</text>
</comment>
<dbReference type="SUPFAM" id="SSF53474">
    <property type="entry name" value="alpha/beta-Hydrolases"/>
    <property type="match status" value="1"/>
</dbReference>